<evidence type="ECO:0000313" key="7">
    <source>
        <dbReference type="EMBL" id="KAG5622706.1"/>
    </source>
</evidence>
<dbReference type="Pfam" id="PF00459">
    <property type="entry name" value="Inositol_P"/>
    <property type="match status" value="1"/>
</dbReference>
<dbReference type="PANTHER" id="PTHR43200">
    <property type="entry name" value="PHOSPHATASE"/>
    <property type="match status" value="1"/>
</dbReference>
<keyword evidence="8" id="KW-1185">Reference proteome</keyword>
<dbReference type="EMBL" id="JACXVP010000002">
    <property type="protein sequence ID" value="KAG5622706.1"/>
    <property type="molecule type" value="Genomic_DNA"/>
</dbReference>
<dbReference type="PROSITE" id="PS00629">
    <property type="entry name" value="IMP_1"/>
    <property type="match status" value="1"/>
</dbReference>
<dbReference type="Proteomes" id="UP000824120">
    <property type="component" value="Chromosome 2"/>
</dbReference>
<dbReference type="PANTHER" id="PTHR43200:SF28">
    <property type="entry name" value="PAP-SPECIFIC PHOSPHATASE, MITOCHONDRIAL"/>
    <property type="match status" value="1"/>
</dbReference>
<dbReference type="InterPro" id="IPR051090">
    <property type="entry name" value="Inositol_monoP_superfamily"/>
</dbReference>
<dbReference type="GO" id="GO:0046872">
    <property type="term" value="F:metal ion binding"/>
    <property type="evidence" value="ECO:0007669"/>
    <property type="project" value="UniProtKB-KW"/>
</dbReference>
<organism evidence="7 8">
    <name type="scientific">Solanum commersonii</name>
    <name type="common">Commerson's wild potato</name>
    <name type="synonym">Commerson's nightshade</name>
    <dbReference type="NCBI Taxonomy" id="4109"/>
    <lineage>
        <taxon>Eukaryota</taxon>
        <taxon>Viridiplantae</taxon>
        <taxon>Streptophyta</taxon>
        <taxon>Embryophyta</taxon>
        <taxon>Tracheophyta</taxon>
        <taxon>Spermatophyta</taxon>
        <taxon>Magnoliopsida</taxon>
        <taxon>eudicotyledons</taxon>
        <taxon>Gunneridae</taxon>
        <taxon>Pentapetalae</taxon>
        <taxon>asterids</taxon>
        <taxon>lamiids</taxon>
        <taxon>Solanales</taxon>
        <taxon>Solanaceae</taxon>
        <taxon>Solanoideae</taxon>
        <taxon>Solaneae</taxon>
        <taxon>Solanum</taxon>
    </lineage>
</organism>
<comment type="cofactor">
    <cofactor evidence="1 6">
        <name>Mg(2+)</name>
        <dbReference type="ChEBI" id="CHEBI:18420"/>
    </cofactor>
</comment>
<keyword evidence="3 6" id="KW-0479">Metal-binding</keyword>
<dbReference type="OrthoDB" id="411145at2759"/>
<accession>A0A9J6AF10</accession>
<dbReference type="CDD" id="cd01517">
    <property type="entry name" value="PAP_phosphatase"/>
    <property type="match status" value="1"/>
</dbReference>
<comment type="similarity">
    <text evidence="2">Belongs to the inositol monophosphatase superfamily.</text>
</comment>
<evidence type="ECO:0000256" key="3">
    <source>
        <dbReference type="ARBA" id="ARBA00022723"/>
    </source>
</evidence>
<keyword evidence="4" id="KW-0378">Hydrolase</keyword>
<dbReference type="SUPFAM" id="SSF56655">
    <property type="entry name" value="Carbohydrate phosphatase"/>
    <property type="match status" value="2"/>
</dbReference>
<proteinExistence type="inferred from homology"/>
<dbReference type="InterPro" id="IPR020583">
    <property type="entry name" value="Inositol_monoP_metal-BS"/>
</dbReference>
<protein>
    <recommendedName>
        <fullName evidence="9">PAP-specific phosphatase, mitochondrial</fullName>
    </recommendedName>
</protein>
<dbReference type="Gene3D" id="3.30.540.10">
    <property type="entry name" value="Fructose-1,6-Bisphosphatase, subunit A, domain 1"/>
    <property type="match status" value="2"/>
</dbReference>
<feature type="binding site" evidence="6">
    <location>
        <position position="156"/>
    </location>
    <ligand>
        <name>Mg(2+)</name>
        <dbReference type="ChEBI" id="CHEBI:18420"/>
        <label>1</label>
        <note>catalytic</note>
    </ligand>
</feature>
<evidence type="ECO:0008006" key="9">
    <source>
        <dbReference type="Google" id="ProtNLM"/>
    </source>
</evidence>
<dbReference type="InterPro" id="IPR000760">
    <property type="entry name" value="Inositol_monophosphatase-like"/>
</dbReference>
<evidence type="ECO:0000256" key="5">
    <source>
        <dbReference type="ARBA" id="ARBA00022842"/>
    </source>
</evidence>
<dbReference type="GO" id="GO:0008441">
    <property type="term" value="F:3'(2'),5'-bisphosphate nucleotidase activity"/>
    <property type="evidence" value="ECO:0007669"/>
    <property type="project" value="TreeGrafter"/>
</dbReference>
<evidence type="ECO:0000256" key="6">
    <source>
        <dbReference type="PIRSR" id="PIRSR600760-2"/>
    </source>
</evidence>
<feature type="binding site" evidence="6">
    <location>
        <position position="218"/>
    </location>
    <ligand>
        <name>Mg(2+)</name>
        <dbReference type="ChEBI" id="CHEBI:18420"/>
        <label>1</label>
        <note>catalytic</note>
    </ligand>
</feature>
<feature type="binding site" evidence="6">
    <location>
        <position position="217"/>
    </location>
    <ligand>
        <name>Mg(2+)</name>
        <dbReference type="ChEBI" id="CHEBI:18420"/>
        <label>1</label>
        <note>catalytic</note>
    </ligand>
</feature>
<comment type="caution">
    <text evidence="7">The sequence shown here is derived from an EMBL/GenBank/DDBJ whole genome shotgun (WGS) entry which is preliminary data.</text>
</comment>
<dbReference type="GO" id="GO:0000103">
    <property type="term" value="P:sulfate assimilation"/>
    <property type="evidence" value="ECO:0007669"/>
    <property type="project" value="TreeGrafter"/>
</dbReference>
<evidence type="ECO:0000256" key="4">
    <source>
        <dbReference type="ARBA" id="ARBA00022801"/>
    </source>
</evidence>
<feature type="binding site" evidence="6">
    <location>
        <position position="387"/>
    </location>
    <ligand>
        <name>Mg(2+)</name>
        <dbReference type="ChEBI" id="CHEBI:18420"/>
        <label>1</label>
        <note>catalytic</note>
    </ligand>
</feature>
<dbReference type="Gene3D" id="3.40.190.80">
    <property type="match status" value="1"/>
</dbReference>
<reference evidence="7 8" key="1">
    <citation type="submission" date="2020-09" db="EMBL/GenBank/DDBJ databases">
        <title>De no assembly of potato wild relative species, Solanum commersonii.</title>
        <authorList>
            <person name="Cho K."/>
        </authorList>
    </citation>
    <scope>NUCLEOTIDE SEQUENCE [LARGE SCALE GENOMIC DNA]</scope>
    <source>
        <strain evidence="7">LZ3.2</strain>
        <tissue evidence="7">Leaf</tissue>
    </source>
</reference>
<evidence type="ECO:0000256" key="1">
    <source>
        <dbReference type="ARBA" id="ARBA00001946"/>
    </source>
</evidence>
<feature type="binding site" evidence="6">
    <location>
        <position position="215"/>
    </location>
    <ligand>
        <name>Mg(2+)</name>
        <dbReference type="ChEBI" id="CHEBI:18420"/>
        <label>1</label>
        <note>catalytic</note>
    </ligand>
</feature>
<sequence length="450" mass="49200">MDLLRYSPSRFPAAHPQLPFRTPLRRRFVAVRSSLCLPFAEQKAKYYSELEAAVDVVERACRLCVDVKKSLFSSDGRILEKNDQTPVTIADFGVQALFQLSSTSPSLKKEEEGIFMEINCLIKFFLGAKMNCFLIGLHPYLIEMNKLFPSIPLVAEEDSAFLRSNNLVGSVVDVVKEKATLGDEVTEDNILKAIDRGGKDAYVFAPEPATYWILDPIDGTRGFVKGSEALYVVGLALVVEGKIVLGVMGCPNWHEDCSDNSIIGVQENQSSRSGIIMVSHVGCGTWTKRLSDILSNESPHTWTRCSVDSCQMVQEARVTIPESQTWKSLPLSGLFDAKTDSENIGEGNILLLSACCGSLCKYLMVASGRASVYIQGKKATSIIKVWDHAVGIICVHEAGGKVTDWEGSSLDFAADQTERRLIFPSGGVLVTNGSLHSKIIGMISSNSSVL</sequence>
<dbReference type="AlphaFoldDB" id="A0A9J6AF10"/>
<keyword evidence="5 6" id="KW-0460">Magnesium</keyword>
<evidence type="ECO:0000256" key="2">
    <source>
        <dbReference type="ARBA" id="ARBA00009759"/>
    </source>
</evidence>
<name>A0A9J6AF10_SOLCO</name>
<evidence type="ECO:0000313" key="8">
    <source>
        <dbReference type="Proteomes" id="UP000824120"/>
    </source>
</evidence>
<gene>
    <name evidence="7" type="ORF">H5410_007924</name>
</gene>